<dbReference type="InterPro" id="IPR011701">
    <property type="entry name" value="MFS"/>
</dbReference>
<evidence type="ECO:0000313" key="11">
    <source>
        <dbReference type="EnsemblMetazoa" id="MESCA009032-PA"/>
    </source>
</evidence>
<feature type="domain" description="Major facilitator superfamily (MFS) profile" evidence="10">
    <location>
        <begin position="1"/>
        <end position="179"/>
    </location>
</feature>
<dbReference type="EnsemblMetazoa" id="MESCA009032-RA">
    <property type="protein sequence ID" value="MESCA009032-PA"/>
    <property type="gene ID" value="MESCA009032"/>
</dbReference>
<evidence type="ECO:0000313" key="12">
    <source>
        <dbReference type="Proteomes" id="UP000015102"/>
    </source>
</evidence>
<evidence type="ECO:0000256" key="4">
    <source>
        <dbReference type="ARBA" id="ARBA00022989"/>
    </source>
</evidence>
<feature type="transmembrane region" description="Helical" evidence="9">
    <location>
        <begin position="37"/>
        <end position="56"/>
    </location>
</feature>
<dbReference type="PANTHER" id="PTHR11662">
    <property type="entry name" value="SOLUTE CARRIER FAMILY 17"/>
    <property type="match status" value="1"/>
</dbReference>
<keyword evidence="7 9" id="KW-0472">Membrane</keyword>
<evidence type="ECO:0000256" key="6">
    <source>
        <dbReference type="ARBA" id="ARBA00023065"/>
    </source>
</evidence>
<dbReference type="GO" id="GO:0006814">
    <property type="term" value="P:sodium ion transport"/>
    <property type="evidence" value="ECO:0007669"/>
    <property type="project" value="UniProtKB-KW"/>
</dbReference>
<keyword evidence="3 9" id="KW-0812">Transmembrane</keyword>
<evidence type="ECO:0000259" key="10">
    <source>
        <dbReference type="PROSITE" id="PS50850"/>
    </source>
</evidence>
<evidence type="ECO:0000256" key="5">
    <source>
        <dbReference type="ARBA" id="ARBA00023053"/>
    </source>
</evidence>
<dbReference type="HOGENOM" id="CLU_1507099_0_0_1"/>
<dbReference type="Gene3D" id="1.20.1250.20">
    <property type="entry name" value="MFS general substrate transporter like domains"/>
    <property type="match status" value="1"/>
</dbReference>
<dbReference type="InterPro" id="IPR050382">
    <property type="entry name" value="MFS_Na/Anion_cotransporter"/>
</dbReference>
<evidence type="ECO:0000256" key="2">
    <source>
        <dbReference type="ARBA" id="ARBA00008586"/>
    </source>
</evidence>
<comment type="subcellular location">
    <subcellularLocation>
        <location evidence="1">Membrane</location>
        <topology evidence="1">Multi-pass membrane protein</topology>
    </subcellularLocation>
</comment>
<dbReference type="GO" id="GO:0016020">
    <property type="term" value="C:membrane"/>
    <property type="evidence" value="ECO:0007669"/>
    <property type="project" value="UniProtKB-SubCell"/>
</dbReference>
<sequence>FDWTNGQVQYVLSSFYWGYCLTQFFGGWLCKRYGVKITLFSAITICTIACLVTPVTAKAWSWQGYCALRVIQGLAQGLIFPCMHEHVARWAPKQEKNRLGAFANSGLELGTVVALGTSGVIASSDMGWPGISYVAGGLGVIWAVMWLLFASNSPSDSKKISEVERKYILASQDHDSSNK</sequence>
<dbReference type="GO" id="GO:0006820">
    <property type="term" value="P:monoatomic anion transport"/>
    <property type="evidence" value="ECO:0007669"/>
    <property type="project" value="TreeGrafter"/>
</dbReference>
<dbReference type="AlphaFoldDB" id="T1GYU5"/>
<dbReference type="InterPro" id="IPR036259">
    <property type="entry name" value="MFS_trans_sf"/>
</dbReference>
<dbReference type="PANTHER" id="PTHR11662:SF280">
    <property type="entry name" value="FI21844P1-RELATED"/>
    <property type="match status" value="1"/>
</dbReference>
<keyword evidence="5" id="KW-0915">Sodium</keyword>
<evidence type="ECO:0000256" key="3">
    <source>
        <dbReference type="ARBA" id="ARBA00022692"/>
    </source>
</evidence>
<dbReference type="InterPro" id="IPR020846">
    <property type="entry name" value="MFS_dom"/>
</dbReference>
<keyword evidence="8" id="KW-0813">Transport</keyword>
<accession>T1GYU5</accession>
<dbReference type="STRING" id="36166.T1GYU5"/>
<organism evidence="11 12">
    <name type="scientific">Megaselia scalaris</name>
    <name type="common">Humpbacked fly</name>
    <name type="synonym">Phora scalaris</name>
    <dbReference type="NCBI Taxonomy" id="36166"/>
    <lineage>
        <taxon>Eukaryota</taxon>
        <taxon>Metazoa</taxon>
        <taxon>Ecdysozoa</taxon>
        <taxon>Arthropoda</taxon>
        <taxon>Hexapoda</taxon>
        <taxon>Insecta</taxon>
        <taxon>Pterygota</taxon>
        <taxon>Neoptera</taxon>
        <taxon>Endopterygota</taxon>
        <taxon>Diptera</taxon>
        <taxon>Brachycera</taxon>
        <taxon>Muscomorpha</taxon>
        <taxon>Platypezoidea</taxon>
        <taxon>Phoridae</taxon>
        <taxon>Megaseliini</taxon>
        <taxon>Megaselia</taxon>
    </lineage>
</organism>
<evidence type="ECO:0000256" key="9">
    <source>
        <dbReference type="SAM" id="Phobius"/>
    </source>
</evidence>
<keyword evidence="12" id="KW-1185">Reference proteome</keyword>
<dbReference type="FunFam" id="1.20.1250.20:FF:000144">
    <property type="entry name" value="Picot, isoform B"/>
    <property type="match status" value="1"/>
</dbReference>
<dbReference type="Proteomes" id="UP000015102">
    <property type="component" value="Unassembled WGS sequence"/>
</dbReference>
<dbReference type="EMBL" id="CAQQ02003291">
    <property type="status" value="NOT_ANNOTATED_CDS"/>
    <property type="molecule type" value="Genomic_DNA"/>
</dbReference>
<reference evidence="12" key="1">
    <citation type="submission" date="2013-02" db="EMBL/GenBank/DDBJ databases">
        <authorList>
            <person name="Hughes D."/>
        </authorList>
    </citation>
    <scope>NUCLEOTIDE SEQUENCE</scope>
    <source>
        <strain>Durham</strain>
        <strain evidence="12">NC isolate 2 -- Noor lab</strain>
    </source>
</reference>
<dbReference type="GO" id="GO:0022857">
    <property type="term" value="F:transmembrane transporter activity"/>
    <property type="evidence" value="ECO:0007669"/>
    <property type="project" value="InterPro"/>
</dbReference>
<evidence type="ECO:0000256" key="7">
    <source>
        <dbReference type="ARBA" id="ARBA00023136"/>
    </source>
</evidence>
<feature type="transmembrane region" description="Helical" evidence="9">
    <location>
        <begin position="130"/>
        <end position="149"/>
    </location>
</feature>
<reference evidence="11" key="2">
    <citation type="submission" date="2015-06" db="UniProtKB">
        <authorList>
            <consortium name="EnsemblMetazoa"/>
        </authorList>
    </citation>
    <scope>IDENTIFICATION</scope>
</reference>
<keyword evidence="4 9" id="KW-1133">Transmembrane helix</keyword>
<comment type="similarity">
    <text evidence="2">Belongs to the major facilitator superfamily. Sodium/anion cotransporter family.</text>
</comment>
<dbReference type="SUPFAM" id="SSF103473">
    <property type="entry name" value="MFS general substrate transporter"/>
    <property type="match status" value="1"/>
</dbReference>
<name>T1GYU5_MEGSC</name>
<proteinExistence type="inferred from homology"/>
<evidence type="ECO:0000256" key="8">
    <source>
        <dbReference type="ARBA" id="ARBA00023201"/>
    </source>
</evidence>
<evidence type="ECO:0000256" key="1">
    <source>
        <dbReference type="ARBA" id="ARBA00004141"/>
    </source>
</evidence>
<dbReference type="PROSITE" id="PS50850">
    <property type="entry name" value="MFS"/>
    <property type="match status" value="1"/>
</dbReference>
<dbReference type="Pfam" id="PF07690">
    <property type="entry name" value="MFS_1"/>
    <property type="match status" value="1"/>
</dbReference>
<protein>
    <recommendedName>
        <fullName evidence="10">Major facilitator superfamily (MFS) profile domain-containing protein</fullName>
    </recommendedName>
</protein>
<keyword evidence="6" id="KW-0406">Ion transport</keyword>
<feature type="transmembrane region" description="Helical" evidence="9">
    <location>
        <begin position="12"/>
        <end position="30"/>
    </location>
</feature>
<dbReference type="OMA" id="ICTIACL"/>
<keyword evidence="8" id="KW-0739">Sodium transport</keyword>